<keyword evidence="5" id="KW-1185">Reference proteome</keyword>
<dbReference type="Proteomes" id="UP001620626">
    <property type="component" value="Unassembled WGS sequence"/>
</dbReference>
<sequence length="356" mass="41237">MRVLIIPFITLFLSLKFVNGQLLAKGHANECKANLTEQEYESLFPGHFDKYIFASWDGMCDGLGNQMFRFASLYSIGRQYGRKAISKMGQECKAEKSEHDSEGEHEIEELFPVYASQMQFINATEKANDTFYQKGFAPFCCSYTDPEKYSLSRITAKYLEIEGRYFQSHKYLAGRRTEMRQIFQLGQKLCQKMHRYKMALFSNDKSHKLCVHIRIGDFRFYAGVASEKHFTEQGIEFGFSYLKEKISNNFSVSLILMGKEKEFLKNLTFNRQLFAKVYVPQQMPRSNDFAFAILACDSLLITAQASTFAWWIAYLMPDDATIFYNSKFGPAFSHTRENLLPQWIPIRLINGTMALD</sequence>
<feature type="signal peptide" evidence="3">
    <location>
        <begin position="1"/>
        <end position="20"/>
    </location>
</feature>
<dbReference type="EMBL" id="JBICBT010001030">
    <property type="protein sequence ID" value="KAL3086856.1"/>
    <property type="molecule type" value="Genomic_DNA"/>
</dbReference>
<evidence type="ECO:0008006" key="6">
    <source>
        <dbReference type="Google" id="ProtNLM"/>
    </source>
</evidence>
<keyword evidence="1" id="KW-0328">Glycosyltransferase</keyword>
<dbReference type="GO" id="GO:0016757">
    <property type="term" value="F:glycosyltransferase activity"/>
    <property type="evidence" value="ECO:0007669"/>
    <property type="project" value="UniProtKB-KW"/>
</dbReference>
<dbReference type="PANTHER" id="PTHR22898">
    <property type="entry name" value="UNCHARACTERIZED GLYCOSOL TRANSFERASE-RELATED"/>
    <property type="match status" value="1"/>
</dbReference>
<protein>
    <recommendedName>
        <fullName evidence="6">L-Fucosyltransferase</fullName>
    </recommendedName>
</protein>
<reference evidence="4 5" key="1">
    <citation type="submission" date="2024-10" db="EMBL/GenBank/DDBJ databases">
        <authorList>
            <person name="Kim D."/>
        </authorList>
    </citation>
    <scope>NUCLEOTIDE SEQUENCE [LARGE SCALE GENOMIC DNA]</scope>
    <source>
        <strain evidence="4">BH-2024</strain>
    </source>
</reference>
<evidence type="ECO:0000256" key="2">
    <source>
        <dbReference type="ARBA" id="ARBA00022679"/>
    </source>
</evidence>
<dbReference type="AlphaFoldDB" id="A0ABD2J8D8"/>
<proteinExistence type="predicted"/>
<evidence type="ECO:0000313" key="4">
    <source>
        <dbReference type="EMBL" id="KAL3086856.1"/>
    </source>
</evidence>
<dbReference type="Pfam" id="PF01531">
    <property type="entry name" value="Glyco_transf_11"/>
    <property type="match status" value="1"/>
</dbReference>
<evidence type="ECO:0000256" key="1">
    <source>
        <dbReference type="ARBA" id="ARBA00022676"/>
    </source>
</evidence>
<organism evidence="4 5">
    <name type="scientific">Heterodera trifolii</name>
    <dbReference type="NCBI Taxonomy" id="157864"/>
    <lineage>
        <taxon>Eukaryota</taxon>
        <taxon>Metazoa</taxon>
        <taxon>Ecdysozoa</taxon>
        <taxon>Nematoda</taxon>
        <taxon>Chromadorea</taxon>
        <taxon>Rhabditida</taxon>
        <taxon>Tylenchina</taxon>
        <taxon>Tylenchomorpha</taxon>
        <taxon>Tylenchoidea</taxon>
        <taxon>Heteroderidae</taxon>
        <taxon>Heteroderinae</taxon>
        <taxon>Heterodera</taxon>
    </lineage>
</organism>
<evidence type="ECO:0000313" key="5">
    <source>
        <dbReference type="Proteomes" id="UP001620626"/>
    </source>
</evidence>
<feature type="chain" id="PRO_5044782505" description="L-Fucosyltransferase" evidence="3">
    <location>
        <begin position="21"/>
        <end position="356"/>
    </location>
</feature>
<accession>A0ABD2J8D8</accession>
<dbReference type="InterPro" id="IPR052501">
    <property type="entry name" value="Alpha-1-2_FucT"/>
</dbReference>
<dbReference type="PANTHER" id="PTHR22898:SF3">
    <property type="entry name" value="ALPHA-1,2-FUCOSYLTRANSFERASE-RELATED"/>
    <property type="match status" value="1"/>
</dbReference>
<evidence type="ECO:0000256" key="3">
    <source>
        <dbReference type="SAM" id="SignalP"/>
    </source>
</evidence>
<dbReference type="InterPro" id="IPR002516">
    <property type="entry name" value="Glyco_trans_11"/>
</dbReference>
<gene>
    <name evidence="4" type="ORF">niasHT_030935</name>
</gene>
<comment type="caution">
    <text evidence="4">The sequence shown here is derived from an EMBL/GenBank/DDBJ whole genome shotgun (WGS) entry which is preliminary data.</text>
</comment>
<keyword evidence="2" id="KW-0808">Transferase</keyword>
<keyword evidence="3" id="KW-0732">Signal</keyword>
<name>A0ABD2J8D8_9BILA</name>